<reference evidence="3" key="1">
    <citation type="submission" date="2013-06" db="EMBL/GenBank/DDBJ databases">
        <authorList>
            <person name="Zhao Q."/>
        </authorList>
    </citation>
    <scope>NUCLEOTIDE SEQUENCE</scope>
    <source>
        <strain evidence="3">cv. W1943</strain>
    </source>
</reference>
<dbReference type="EnsemblPlants" id="ORUFI02G18020.1">
    <property type="protein sequence ID" value="ORUFI02G18020.1"/>
    <property type="gene ID" value="ORUFI02G18020"/>
</dbReference>
<feature type="compositionally biased region" description="Low complexity" evidence="1">
    <location>
        <begin position="45"/>
        <end position="64"/>
    </location>
</feature>
<feature type="region of interest" description="Disordered" evidence="1">
    <location>
        <begin position="1"/>
        <end position="64"/>
    </location>
</feature>
<accession>A0A0E0NF39</accession>
<dbReference type="Pfam" id="PF12435">
    <property type="entry name" value="DUF3678"/>
    <property type="match status" value="1"/>
</dbReference>
<dbReference type="Gramene" id="ORUFI02G18020.1">
    <property type="protein sequence ID" value="ORUFI02G18020.1"/>
    <property type="gene ID" value="ORUFI02G18020"/>
</dbReference>
<reference evidence="2" key="2">
    <citation type="submission" date="2015-06" db="UniProtKB">
        <authorList>
            <consortium name="EnsemblPlants"/>
        </authorList>
    </citation>
    <scope>IDENTIFICATION</scope>
</reference>
<feature type="compositionally biased region" description="Polar residues" evidence="1">
    <location>
        <begin position="26"/>
        <end position="38"/>
    </location>
</feature>
<protein>
    <submittedName>
        <fullName evidence="2">Uncharacterized protein</fullName>
    </submittedName>
</protein>
<dbReference type="Proteomes" id="UP000008022">
    <property type="component" value="Unassembled WGS sequence"/>
</dbReference>
<evidence type="ECO:0000313" key="3">
    <source>
        <dbReference type="Proteomes" id="UP000008022"/>
    </source>
</evidence>
<proteinExistence type="predicted"/>
<dbReference type="AlphaFoldDB" id="A0A0E0NF39"/>
<dbReference type="InterPro" id="IPR022146">
    <property type="entry name" value="DUF3678"/>
</dbReference>
<dbReference type="HOGENOM" id="CLU_1345143_0_0_1"/>
<feature type="region of interest" description="Disordered" evidence="1">
    <location>
        <begin position="81"/>
        <end position="106"/>
    </location>
</feature>
<evidence type="ECO:0000256" key="1">
    <source>
        <dbReference type="SAM" id="MobiDB-lite"/>
    </source>
</evidence>
<evidence type="ECO:0000313" key="2">
    <source>
        <dbReference type="EnsemblPlants" id="ORUFI02G18020.1"/>
    </source>
</evidence>
<sequence length="204" mass="20965">MDRRTAQLGSTSGTGLPLQPRLPPCSSLTGSPRPQPSSARLDPGSASAASATTASDSSVSSTTVDRGYELPALLLRCRSSPTTSPVLPGPSSAGSPDDWGQGKAVDGPVKGLLLDDFGPFCGAQGGVDSPPRRHPRISDIGVDSASTSSFRLAHIQLDHPFKRPATTTSATDRHQARVYTIKLWGAAASPPSGHSVAACGPHLH</sequence>
<organism evidence="2 3">
    <name type="scientific">Oryza rufipogon</name>
    <name type="common">Brownbeard rice</name>
    <name type="synonym">Asian wild rice</name>
    <dbReference type="NCBI Taxonomy" id="4529"/>
    <lineage>
        <taxon>Eukaryota</taxon>
        <taxon>Viridiplantae</taxon>
        <taxon>Streptophyta</taxon>
        <taxon>Embryophyta</taxon>
        <taxon>Tracheophyta</taxon>
        <taxon>Spermatophyta</taxon>
        <taxon>Magnoliopsida</taxon>
        <taxon>Liliopsida</taxon>
        <taxon>Poales</taxon>
        <taxon>Poaceae</taxon>
        <taxon>BOP clade</taxon>
        <taxon>Oryzoideae</taxon>
        <taxon>Oryzeae</taxon>
        <taxon>Oryzinae</taxon>
        <taxon>Oryza</taxon>
    </lineage>
</organism>
<keyword evidence="3" id="KW-1185">Reference proteome</keyword>
<name>A0A0E0NF39_ORYRU</name>